<evidence type="ECO:0000256" key="1">
    <source>
        <dbReference type="ARBA" id="ARBA00006464"/>
    </source>
</evidence>
<dbReference type="RefSeq" id="WP_146787803.1">
    <property type="nucleotide sequence ID" value="NZ_BAABIO010000003.1"/>
</dbReference>
<dbReference type="Proteomes" id="UP000321204">
    <property type="component" value="Chromosome"/>
</dbReference>
<dbReference type="InterPro" id="IPR003362">
    <property type="entry name" value="Bact_transf"/>
</dbReference>
<dbReference type="AlphaFoldDB" id="A0A5B8UIY2"/>
<keyword evidence="5" id="KW-1185">Reference proteome</keyword>
<reference evidence="4 5" key="1">
    <citation type="journal article" date="2015" name="Int. J. Syst. Evol. Microbiol.">
        <title>Flavisolibacter ginsenosidimutans sp. nov., with ginsenoside-converting activity isolated from soil used for cultivating ginseng.</title>
        <authorList>
            <person name="Zhao Y."/>
            <person name="Liu Q."/>
            <person name="Kang M.S."/>
            <person name="Jin F."/>
            <person name="Yu H."/>
            <person name="Im W.T."/>
        </authorList>
    </citation>
    <scope>NUCLEOTIDE SEQUENCE [LARGE SCALE GENOMIC DNA]</scope>
    <source>
        <strain evidence="4 5">Gsoil 636</strain>
    </source>
</reference>
<evidence type="ECO:0000313" key="5">
    <source>
        <dbReference type="Proteomes" id="UP000321204"/>
    </source>
</evidence>
<feature type="domain" description="Bacterial sugar transferase" evidence="3">
    <location>
        <begin position="54"/>
        <end position="237"/>
    </location>
</feature>
<evidence type="ECO:0000313" key="4">
    <source>
        <dbReference type="EMBL" id="QEC56651.1"/>
    </source>
</evidence>
<dbReference type="PANTHER" id="PTHR30576:SF21">
    <property type="entry name" value="UDP-GLUCOSE:UNDECAPRENYL-PHOSPHATE GLUCOSE-1-PHOSPHATE TRANSFERASE"/>
    <property type="match status" value="1"/>
</dbReference>
<dbReference type="KEGG" id="fgg:FSB75_12350"/>
<gene>
    <name evidence="4" type="ORF">FSB75_12350</name>
</gene>
<name>A0A5B8UIY2_9BACT</name>
<accession>A0A5B8UIY2</accession>
<dbReference type="EMBL" id="CP042433">
    <property type="protein sequence ID" value="QEC56651.1"/>
    <property type="molecule type" value="Genomic_DNA"/>
</dbReference>
<sequence length="245" mass="27879">MRNSLLKEAAEPSFVAPPQIHFSTLESAPLETIFSTVPVRTQQPLTKEGNHLLKRAVDLFLSSALILVLFPWLLPLIALLIKLDSKGPVFFIQKRNKRDGGIFSCIKFRSMLVNKQADLLPATENDERITSVGKFLRQHHLDELPQLLNVWMGDMSMIGPRPHMISDNHRFETLVPHYHHRHKVKPGITGLAQVLGYAGPVTSVDNIRERVEKDIYYVYNWSITLDTKIACRTLLKMAGVKQNPR</sequence>
<keyword evidence="2" id="KW-0812">Transmembrane</keyword>
<proteinExistence type="inferred from homology"/>
<keyword evidence="2" id="KW-0472">Membrane</keyword>
<dbReference type="Pfam" id="PF02397">
    <property type="entry name" value="Bac_transf"/>
    <property type="match status" value="1"/>
</dbReference>
<evidence type="ECO:0000259" key="3">
    <source>
        <dbReference type="Pfam" id="PF02397"/>
    </source>
</evidence>
<dbReference type="OrthoDB" id="9808602at2"/>
<dbReference type="PANTHER" id="PTHR30576">
    <property type="entry name" value="COLANIC BIOSYNTHESIS UDP-GLUCOSE LIPID CARRIER TRANSFERASE"/>
    <property type="match status" value="1"/>
</dbReference>
<protein>
    <recommendedName>
        <fullName evidence="3">Bacterial sugar transferase domain-containing protein</fullName>
    </recommendedName>
</protein>
<comment type="similarity">
    <text evidence="1">Belongs to the bacterial sugar transferase family.</text>
</comment>
<dbReference type="GO" id="GO:0009242">
    <property type="term" value="P:colanic acid biosynthetic process"/>
    <property type="evidence" value="ECO:0007669"/>
    <property type="project" value="TreeGrafter"/>
</dbReference>
<evidence type="ECO:0000256" key="2">
    <source>
        <dbReference type="SAM" id="Phobius"/>
    </source>
</evidence>
<keyword evidence="2" id="KW-1133">Transmembrane helix</keyword>
<feature type="transmembrane region" description="Helical" evidence="2">
    <location>
        <begin position="59"/>
        <end position="81"/>
    </location>
</feature>
<organism evidence="4 5">
    <name type="scientific">Flavisolibacter ginsenosidimutans</name>
    <dbReference type="NCBI Taxonomy" id="661481"/>
    <lineage>
        <taxon>Bacteria</taxon>
        <taxon>Pseudomonadati</taxon>
        <taxon>Bacteroidota</taxon>
        <taxon>Chitinophagia</taxon>
        <taxon>Chitinophagales</taxon>
        <taxon>Chitinophagaceae</taxon>
        <taxon>Flavisolibacter</taxon>
    </lineage>
</organism>
<dbReference type="GO" id="GO:0089702">
    <property type="term" value="F:undecaprenyl-phosphate glucose phosphotransferase activity"/>
    <property type="evidence" value="ECO:0007669"/>
    <property type="project" value="TreeGrafter"/>
</dbReference>